<dbReference type="SUPFAM" id="SSF54236">
    <property type="entry name" value="Ubiquitin-like"/>
    <property type="match status" value="1"/>
</dbReference>
<dbReference type="PANTHER" id="PTHR13169">
    <property type="entry name" value="UBIQUITIN-LIKE PROTEIN 3 HCG-1 PROTEIN"/>
    <property type="match status" value="1"/>
</dbReference>
<gene>
    <name evidence="3" type="ORF">L198_06979</name>
</gene>
<comment type="caution">
    <text evidence="3">The sequence shown here is derived from an EMBL/GenBank/DDBJ whole genome shotgun (WGS) entry which is preliminary data.</text>
</comment>
<evidence type="ECO:0000256" key="1">
    <source>
        <dbReference type="SAM" id="MobiDB-lite"/>
    </source>
</evidence>
<keyword evidence="4" id="KW-1185">Reference proteome</keyword>
<feature type="region of interest" description="Disordered" evidence="1">
    <location>
        <begin position="119"/>
        <end position="146"/>
    </location>
</feature>
<dbReference type="PROSITE" id="PS50053">
    <property type="entry name" value="UBIQUITIN_2"/>
    <property type="match status" value="1"/>
</dbReference>
<dbReference type="Pfam" id="PF13881">
    <property type="entry name" value="Rad60-SLD_2"/>
    <property type="match status" value="1"/>
</dbReference>
<dbReference type="InterPro" id="IPR040015">
    <property type="entry name" value="UBL3-like"/>
</dbReference>
<reference evidence="3 4" key="1">
    <citation type="submission" date="2016-06" db="EMBL/GenBank/DDBJ databases">
        <title>Evolution of pathogenesis and genome organization in the Tremellales.</title>
        <authorList>
            <person name="Cuomo C."/>
            <person name="Litvintseva A."/>
            <person name="Heitman J."/>
            <person name="Chen Y."/>
            <person name="Sun S."/>
            <person name="Springer D."/>
            <person name="Dromer F."/>
            <person name="Young S."/>
            <person name="Zeng Q."/>
            <person name="Chapman S."/>
            <person name="Gujja S."/>
            <person name="Saif S."/>
            <person name="Birren B."/>
        </authorList>
    </citation>
    <scope>NUCLEOTIDE SEQUENCE [LARGE SCALE GENOMIC DNA]</scope>
    <source>
        <strain evidence="3 4">CBS 7118</strain>
    </source>
</reference>
<evidence type="ECO:0000259" key="2">
    <source>
        <dbReference type="PROSITE" id="PS50053"/>
    </source>
</evidence>
<dbReference type="OrthoDB" id="1043111at2759"/>
<dbReference type="AlphaFoldDB" id="A0A1E3IGM2"/>
<dbReference type="PANTHER" id="PTHR13169:SF0">
    <property type="entry name" value="UBIQUITIN-LIKE PROTEIN 3"/>
    <property type="match status" value="1"/>
</dbReference>
<dbReference type="EMBL" id="AWGH01000027">
    <property type="protein sequence ID" value="ODN87749.1"/>
    <property type="molecule type" value="Genomic_DNA"/>
</dbReference>
<accession>A0A1E3IGM2</accession>
<dbReference type="InterPro" id="IPR000626">
    <property type="entry name" value="Ubiquitin-like_dom"/>
</dbReference>
<dbReference type="InterPro" id="IPR039540">
    <property type="entry name" value="UBL3-like_ubiquitin_dom"/>
</dbReference>
<name>A0A1E3IGM2_9TREE</name>
<feature type="region of interest" description="Disordered" evidence="1">
    <location>
        <begin position="1"/>
        <end position="27"/>
    </location>
</feature>
<organism evidence="3 4">
    <name type="scientific">Cryptococcus wingfieldii CBS 7118</name>
    <dbReference type="NCBI Taxonomy" id="1295528"/>
    <lineage>
        <taxon>Eukaryota</taxon>
        <taxon>Fungi</taxon>
        <taxon>Dikarya</taxon>
        <taxon>Basidiomycota</taxon>
        <taxon>Agaricomycotina</taxon>
        <taxon>Tremellomycetes</taxon>
        <taxon>Tremellales</taxon>
        <taxon>Cryptococcaceae</taxon>
        <taxon>Cryptococcus</taxon>
    </lineage>
</organism>
<dbReference type="GeneID" id="30196190"/>
<evidence type="ECO:0000313" key="3">
    <source>
        <dbReference type="EMBL" id="ODN87749.1"/>
    </source>
</evidence>
<proteinExistence type="predicted"/>
<dbReference type="Gene3D" id="3.10.20.90">
    <property type="entry name" value="Phosphatidylinositol 3-kinase Catalytic Subunit, Chain A, domain 1"/>
    <property type="match status" value="1"/>
</dbReference>
<dbReference type="Proteomes" id="UP000094819">
    <property type="component" value="Unassembled WGS sequence"/>
</dbReference>
<protein>
    <recommendedName>
        <fullName evidence="2">Ubiquitin-like domain-containing protein</fullName>
    </recommendedName>
</protein>
<feature type="domain" description="Ubiquitin-like" evidence="2">
    <location>
        <begin position="30"/>
        <end position="102"/>
    </location>
</feature>
<feature type="compositionally biased region" description="Polar residues" evidence="1">
    <location>
        <begin position="1"/>
        <end position="15"/>
    </location>
</feature>
<evidence type="ECO:0000313" key="4">
    <source>
        <dbReference type="Proteomes" id="UP000094819"/>
    </source>
</evidence>
<sequence length="155" mass="16812">MSTQQPLQSASSTSLAKVPPVDDSPQPDKVHLKVLVISGQNHVYSFEPDCTVGRVKELVWSSWPKEWTDPAQPPFPSYLRILHSGKILQDDTSLSSNKLPAGPSSSPPTVVHISVRSFSIKGDDDPKKPSAHRGLSRQSVRAADDEVGGCKCVIM</sequence>
<dbReference type="RefSeq" id="XP_019029092.1">
    <property type="nucleotide sequence ID" value="XM_019178998.1"/>
</dbReference>
<dbReference type="InterPro" id="IPR029071">
    <property type="entry name" value="Ubiquitin-like_domsf"/>
</dbReference>